<dbReference type="PANTHER" id="PTHR35176:SF4">
    <property type="entry name" value="PYRIDOXAMINE 5'-PHOSPHATE OXIDASE-RELATED FMN-BINDING"/>
    <property type="match status" value="1"/>
</dbReference>
<dbReference type="PANTHER" id="PTHR35176">
    <property type="entry name" value="HEME OXYGENASE HI_0854-RELATED"/>
    <property type="match status" value="1"/>
</dbReference>
<dbReference type="Pfam" id="PF01243">
    <property type="entry name" value="PNPOx_N"/>
    <property type="match status" value="1"/>
</dbReference>
<dbReference type="GO" id="GO:0016627">
    <property type="term" value="F:oxidoreductase activity, acting on the CH-CH group of donors"/>
    <property type="evidence" value="ECO:0007669"/>
    <property type="project" value="TreeGrafter"/>
</dbReference>
<dbReference type="Proteomes" id="UP000238701">
    <property type="component" value="Unassembled WGS sequence"/>
</dbReference>
<dbReference type="AlphaFoldDB" id="A0A2U3L4W9"/>
<evidence type="ECO:0000256" key="1">
    <source>
        <dbReference type="ARBA" id="ARBA00023002"/>
    </source>
</evidence>
<reference evidence="5" key="1">
    <citation type="submission" date="2018-02" db="EMBL/GenBank/DDBJ databases">
        <authorList>
            <person name="Hausmann B."/>
        </authorList>
    </citation>
    <scope>NUCLEOTIDE SEQUENCE [LARGE SCALE GENOMIC DNA]</scope>
    <source>
        <strain evidence="5">Peat soil MAG SbA1</strain>
    </source>
</reference>
<evidence type="ECO:0000313" key="5">
    <source>
        <dbReference type="Proteomes" id="UP000238701"/>
    </source>
</evidence>
<proteinExistence type="predicted"/>
<sequence length="174" mass="20029">MKTSSGKNPNPSRPHAPGYGFPKGKKGLLRWSWAEQRLKKSHNYWITTIKRDGSPHGVSPHTMVVWGLWQDGRFLFSTGSTSRKARNLAVNPNCIVCTEDAHEAVIVEGIAEIADVAARRKMIPVYEKKYDWDLSKMKDDMLSMKEPVFAVRPRVVFGLWEKHFQNKSTRWQFE</sequence>
<accession>A0A2U3L4W9</accession>
<dbReference type="OrthoDB" id="163864at2"/>
<feature type="region of interest" description="Disordered" evidence="2">
    <location>
        <begin position="1"/>
        <end position="23"/>
    </location>
</feature>
<dbReference type="InterPro" id="IPR011576">
    <property type="entry name" value="Pyridox_Oxase_N"/>
</dbReference>
<organism evidence="4 5">
    <name type="scientific">Candidatus Sulfotelmatobacter kueseliae</name>
    <dbReference type="NCBI Taxonomy" id="2042962"/>
    <lineage>
        <taxon>Bacteria</taxon>
        <taxon>Pseudomonadati</taxon>
        <taxon>Acidobacteriota</taxon>
        <taxon>Terriglobia</taxon>
        <taxon>Terriglobales</taxon>
        <taxon>Candidatus Korobacteraceae</taxon>
        <taxon>Candidatus Sulfotelmatobacter</taxon>
    </lineage>
</organism>
<dbReference type="InterPro" id="IPR012349">
    <property type="entry name" value="Split_barrel_FMN-bd"/>
</dbReference>
<dbReference type="GO" id="GO:0005829">
    <property type="term" value="C:cytosol"/>
    <property type="evidence" value="ECO:0007669"/>
    <property type="project" value="TreeGrafter"/>
</dbReference>
<feature type="compositionally biased region" description="Polar residues" evidence="2">
    <location>
        <begin position="1"/>
        <end position="10"/>
    </location>
</feature>
<evidence type="ECO:0000256" key="2">
    <source>
        <dbReference type="SAM" id="MobiDB-lite"/>
    </source>
</evidence>
<evidence type="ECO:0000259" key="3">
    <source>
        <dbReference type="Pfam" id="PF01243"/>
    </source>
</evidence>
<dbReference type="EMBL" id="OMOD01000165">
    <property type="protein sequence ID" value="SPF46927.1"/>
    <property type="molecule type" value="Genomic_DNA"/>
</dbReference>
<dbReference type="SUPFAM" id="SSF50475">
    <property type="entry name" value="FMN-binding split barrel"/>
    <property type="match status" value="1"/>
</dbReference>
<dbReference type="GO" id="GO:0070967">
    <property type="term" value="F:coenzyme F420 binding"/>
    <property type="evidence" value="ECO:0007669"/>
    <property type="project" value="TreeGrafter"/>
</dbReference>
<dbReference type="Gene3D" id="2.30.110.10">
    <property type="entry name" value="Electron Transport, Fmn-binding Protein, Chain A"/>
    <property type="match status" value="1"/>
</dbReference>
<gene>
    <name evidence="4" type="ORF">SBA1_690024</name>
</gene>
<feature type="domain" description="Pyridoxamine 5'-phosphate oxidase N-terminal" evidence="3">
    <location>
        <begin position="36"/>
        <end position="140"/>
    </location>
</feature>
<name>A0A2U3L4W9_9BACT</name>
<evidence type="ECO:0000313" key="4">
    <source>
        <dbReference type="EMBL" id="SPF46927.1"/>
    </source>
</evidence>
<protein>
    <recommendedName>
        <fullName evidence="3">Pyridoxamine 5'-phosphate oxidase N-terminal domain-containing protein</fullName>
    </recommendedName>
</protein>
<dbReference type="InterPro" id="IPR052019">
    <property type="entry name" value="F420H2_bilvrd_red/Heme_oxyg"/>
</dbReference>
<keyword evidence="1" id="KW-0560">Oxidoreductase</keyword>